<keyword evidence="4" id="KW-1185">Reference proteome</keyword>
<keyword evidence="1" id="KW-0472">Membrane</keyword>
<reference evidence="3 4" key="1">
    <citation type="submission" date="2016-03" db="EMBL/GenBank/DDBJ databases">
        <title>Acetic acid bacteria sequencing.</title>
        <authorList>
            <person name="Brandt J."/>
            <person name="Jakob F."/>
            <person name="Vogel R.F."/>
        </authorList>
    </citation>
    <scope>NUCLEOTIDE SEQUENCE [LARGE SCALE GENOMIC DNA]</scope>
    <source>
        <strain evidence="3 4">TMW2.1153</strain>
    </source>
</reference>
<evidence type="ECO:0000256" key="1">
    <source>
        <dbReference type="SAM" id="Phobius"/>
    </source>
</evidence>
<feature type="transmembrane region" description="Helical" evidence="1">
    <location>
        <begin position="20"/>
        <end position="37"/>
    </location>
</feature>
<feature type="domain" description="Bacterial shufflon protein N-terminal" evidence="2">
    <location>
        <begin position="46"/>
        <end position="332"/>
    </location>
</feature>
<dbReference type="Proteomes" id="UP000188937">
    <property type="component" value="Chromosome"/>
</dbReference>
<name>A0A1U9KCX8_ACEAC</name>
<evidence type="ECO:0000313" key="4">
    <source>
        <dbReference type="Proteomes" id="UP000188937"/>
    </source>
</evidence>
<dbReference type="AlphaFoldDB" id="A0A1U9KCX8"/>
<protein>
    <recommendedName>
        <fullName evidence="2">Bacterial shufflon protein N-terminal domain-containing protein</fullName>
    </recommendedName>
</protein>
<keyword evidence="1" id="KW-1133">Transmembrane helix</keyword>
<dbReference type="Pfam" id="PF04917">
    <property type="entry name" value="Shufflon_N"/>
    <property type="match status" value="1"/>
</dbReference>
<dbReference type="EMBL" id="CP014692">
    <property type="protein sequence ID" value="AQS83599.1"/>
    <property type="molecule type" value="Genomic_DNA"/>
</dbReference>
<gene>
    <name evidence="3" type="ORF">A0U92_01120</name>
</gene>
<dbReference type="RefSeq" id="WP_187668824.1">
    <property type="nucleotide sequence ID" value="NZ_CP014692.1"/>
</dbReference>
<dbReference type="InterPro" id="IPR007001">
    <property type="entry name" value="Shufflon_N"/>
</dbReference>
<dbReference type="KEGG" id="aace:A0U92_01120"/>
<evidence type="ECO:0000313" key="3">
    <source>
        <dbReference type="EMBL" id="AQS83599.1"/>
    </source>
</evidence>
<proteinExistence type="predicted"/>
<dbReference type="STRING" id="435.A0U92_01120"/>
<keyword evidence="1" id="KW-0812">Transmembrane</keyword>
<organism evidence="3 4">
    <name type="scientific">Acetobacter aceti</name>
    <dbReference type="NCBI Taxonomy" id="435"/>
    <lineage>
        <taxon>Bacteria</taxon>
        <taxon>Pseudomonadati</taxon>
        <taxon>Pseudomonadota</taxon>
        <taxon>Alphaproteobacteria</taxon>
        <taxon>Acetobacterales</taxon>
        <taxon>Acetobacteraceae</taxon>
        <taxon>Acetobacter</taxon>
        <taxon>Acetobacter subgen. Acetobacter</taxon>
    </lineage>
</organism>
<sequence length="621" mass="65258">MITEGDISGTTTKRRRGFSLLDVLLALGVSAAMYANIAQLQNDMTNNLHAQATADRMAMLASASNAYITANYKLLSAISKTPVEIPITGNSDWDGIGDLRSTGLLPDDFTTNMPMGQTVHLLVRDIQANGTIPEHLEGMLVTSGGSPMDDRQVGLAMAKMGGNGGGVMKSPPPGVSSSNIQGSFASWSQPISTWASSGVTPTYGHVAYDLTTSSSPVSEWLNRYDTGNPEANRMHTNIDMNNNSLNNTYAVNGNGNNDIQMGNSSHTGRVDMYNGGMACQGNATGCHFDISDDGGFYDQNDGWITYQGNNPGTGLKIKNDNLDVQGKTVTEKGVVTSDVAGIQWSATPGVNGAIDAAATYANGWISIAGGSGFQGVSTQIIQATELLDKNNNAYYVFPSGLSHLNEAQFAGNIATNGLSPDNGLPAGWNGIHTFDLYSEDKIGTGSGGTILSYMDKTGHIEGVTEHLSSTLDVDKKVTENDNVEMTDGYLMLDNGDEWINHGNLVVNQGGSGSGSAWIQDSLTVGRNPQGDYGDHQGSGLYNGADVNVYGNVSTEGSLKFRAQDDGVSGGAGVQGGYCGQTLLNGNASTGPGSVDVDKSQNTLLFCGSDNTWHKVLTDRDK</sequence>
<evidence type="ECO:0000259" key="2">
    <source>
        <dbReference type="Pfam" id="PF04917"/>
    </source>
</evidence>
<accession>A0A1U9KCX8</accession>